<dbReference type="SUPFAM" id="SSF52540">
    <property type="entry name" value="P-loop containing nucleoside triphosphate hydrolases"/>
    <property type="match status" value="2"/>
</dbReference>
<keyword evidence="2" id="KW-0813">Transport</keyword>
<dbReference type="CDD" id="cd03215">
    <property type="entry name" value="ABC_Carb_Monos_II"/>
    <property type="match status" value="1"/>
</dbReference>
<evidence type="ECO:0000256" key="3">
    <source>
        <dbReference type="ARBA" id="ARBA00022475"/>
    </source>
</evidence>
<dbReference type="InterPro" id="IPR003439">
    <property type="entry name" value="ABC_transporter-like_ATP-bd"/>
</dbReference>
<dbReference type="InterPro" id="IPR027417">
    <property type="entry name" value="P-loop_NTPase"/>
</dbReference>
<organism evidence="11 12">
    <name type="scientific">Thalassobaculum litoreum DSM 18839</name>
    <dbReference type="NCBI Taxonomy" id="1123362"/>
    <lineage>
        <taxon>Bacteria</taxon>
        <taxon>Pseudomonadati</taxon>
        <taxon>Pseudomonadota</taxon>
        <taxon>Alphaproteobacteria</taxon>
        <taxon>Rhodospirillales</taxon>
        <taxon>Thalassobaculaceae</taxon>
        <taxon>Thalassobaculum</taxon>
    </lineage>
</organism>
<evidence type="ECO:0000256" key="8">
    <source>
        <dbReference type="ARBA" id="ARBA00022967"/>
    </source>
</evidence>
<dbReference type="GO" id="GO:0005886">
    <property type="term" value="C:plasma membrane"/>
    <property type="evidence" value="ECO:0007669"/>
    <property type="project" value="UniProtKB-SubCell"/>
</dbReference>
<dbReference type="EMBL" id="FNBW01000014">
    <property type="protein sequence ID" value="SDG31928.1"/>
    <property type="molecule type" value="Genomic_DNA"/>
</dbReference>
<feature type="domain" description="ABC transporter" evidence="10">
    <location>
        <begin position="272"/>
        <end position="519"/>
    </location>
</feature>
<evidence type="ECO:0000256" key="1">
    <source>
        <dbReference type="ARBA" id="ARBA00004202"/>
    </source>
</evidence>
<dbReference type="GO" id="GO:0016887">
    <property type="term" value="F:ATP hydrolysis activity"/>
    <property type="evidence" value="ECO:0007669"/>
    <property type="project" value="InterPro"/>
</dbReference>
<dbReference type="InterPro" id="IPR017871">
    <property type="entry name" value="ABC_transporter-like_CS"/>
</dbReference>
<dbReference type="PROSITE" id="PS00211">
    <property type="entry name" value="ABC_TRANSPORTER_1"/>
    <property type="match status" value="1"/>
</dbReference>
<keyword evidence="12" id="KW-1185">Reference proteome</keyword>
<evidence type="ECO:0000256" key="9">
    <source>
        <dbReference type="ARBA" id="ARBA00023136"/>
    </source>
</evidence>
<evidence type="ECO:0000256" key="6">
    <source>
        <dbReference type="ARBA" id="ARBA00022741"/>
    </source>
</evidence>
<dbReference type="PANTHER" id="PTHR43790">
    <property type="entry name" value="CARBOHYDRATE TRANSPORT ATP-BINDING PROTEIN MG119-RELATED"/>
    <property type="match status" value="1"/>
</dbReference>
<evidence type="ECO:0000256" key="5">
    <source>
        <dbReference type="ARBA" id="ARBA00022737"/>
    </source>
</evidence>
<comment type="caution">
    <text evidence="11">The sequence shown here is derived from an EMBL/GenBank/DDBJ whole genome shotgun (WGS) entry which is preliminary data.</text>
</comment>
<comment type="subcellular location">
    <subcellularLocation>
        <location evidence="1">Cell membrane</location>
        <topology evidence="1">Peripheral membrane protein</topology>
    </subcellularLocation>
</comment>
<keyword evidence="3" id="KW-1003">Cell membrane</keyword>
<dbReference type="SMART" id="SM00382">
    <property type="entry name" value="AAA"/>
    <property type="match status" value="2"/>
</dbReference>
<reference evidence="11 12" key="1">
    <citation type="submission" date="2016-10" db="EMBL/GenBank/DDBJ databases">
        <authorList>
            <person name="Varghese N."/>
            <person name="Submissions S."/>
        </authorList>
    </citation>
    <scope>NUCLEOTIDE SEQUENCE [LARGE SCALE GENOMIC DNA]</scope>
    <source>
        <strain evidence="11 12">DSM 18839</strain>
    </source>
</reference>
<keyword evidence="7 11" id="KW-0067">ATP-binding</keyword>
<keyword evidence="9" id="KW-0472">Membrane</keyword>
<dbReference type="RefSeq" id="WP_245702076.1">
    <property type="nucleotide sequence ID" value="NZ_FNBW01000014.1"/>
</dbReference>
<dbReference type="AlphaFoldDB" id="A0A8G2EXT2"/>
<dbReference type="FunFam" id="3.40.50.300:FF:000127">
    <property type="entry name" value="Ribose import ATP-binding protein RbsA"/>
    <property type="match status" value="1"/>
</dbReference>
<feature type="domain" description="ABC transporter" evidence="10">
    <location>
        <begin position="20"/>
        <end position="255"/>
    </location>
</feature>
<dbReference type="InterPro" id="IPR003593">
    <property type="entry name" value="AAA+_ATPase"/>
</dbReference>
<accession>A0A8G2EXT2</accession>
<dbReference type="InterPro" id="IPR050107">
    <property type="entry name" value="ABC_carbohydrate_import_ATPase"/>
</dbReference>
<evidence type="ECO:0000256" key="4">
    <source>
        <dbReference type="ARBA" id="ARBA00022597"/>
    </source>
</evidence>
<gene>
    <name evidence="11" type="ORF">SAMN05660686_04025</name>
</gene>
<protein>
    <submittedName>
        <fullName evidence="11">Nucleoside ABC transporter ATP-binding protein</fullName>
    </submittedName>
</protein>
<evidence type="ECO:0000259" key="10">
    <source>
        <dbReference type="PROSITE" id="PS50893"/>
    </source>
</evidence>
<name>A0A8G2EXT2_9PROT</name>
<evidence type="ECO:0000256" key="2">
    <source>
        <dbReference type="ARBA" id="ARBA00022448"/>
    </source>
</evidence>
<dbReference type="Proteomes" id="UP000198615">
    <property type="component" value="Unassembled WGS sequence"/>
</dbReference>
<evidence type="ECO:0000256" key="7">
    <source>
        <dbReference type="ARBA" id="ARBA00022840"/>
    </source>
</evidence>
<evidence type="ECO:0000313" key="12">
    <source>
        <dbReference type="Proteomes" id="UP000198615"/>
    </source>
</evidence>
<evidence type="ECO:0000313" key="11">
    <source>
        <dbReference type="EMBL" id="SDG31928.1"/>
    </source>
</evidence>
<dbReference type="GO" id="GO:0005524">
    <property type="term" value="F:ATP binding"/>
    <property type="evidence" value="ECO:0007669"/>
    <property type="project" value="UniProtKB-KW"/>
</dbReference>
<dbReference type="CDD" id="cd03216">
    <property type="entry name" value="ABC_Carb_Monos_I"/>
    <property type="match status" value="1"/>
</dbReference>
<sequence length="534" mass="56593">MSIAEDTADTRSVPSSSPAIELIGIEKRFGPVQANRDVSLSVTPGTIHGIVGENGAGKSTLMSILYGFYEADSGEIRIDGRRVTIRNAKDAIRAGIGMVHQHFMLVPPFTVLENVMLGAEGAPLLAAGIGAARAELLRLGREYGLEIDPDAIVGELPVGLQQRVEILKALYRGARILILDEPTGVLTPQETDQLFEILRELKREGVTVILITHKLREILAVTDTVSVMRRGEMVAHRPTAETSRGELAELMVGRKVLFRVDKGPASPGAPLLSVAGLGVVDSAGVTRLHDVSFTVRAGEIVGLAGVSGNGQSELLEVLAGLRAPTTGTVRLGDLEIAPDRPSNGAAVRAAGVGHVPEDRHAMGMVMDFDAKESAILGHHTDDRYNAGVLTDPGAIEEACRAKMEGFDVRPPDPSLKSSLFSGGNQQKLVLARELDGDPKILLVGQPTRGVDIGAIEFIHRQLVAMRDAGAAILLVSVELDEIMGLSDRILVMCGGALVGELPADEADDRTLGLMMANVPLSEIRAQGRTQGDPA</sequence>
<keyword evidence="8" id="KW-1278">Translocase</keyword>
<keyword evidence="4" id="KW-0762">Sugar transport</keyword>
<keyword evidence="6" id="KW-0547">Nucleotide-binding</keyword>
<dbReference type="PROSITE" id="PS50893">
    <property type="entry name" value="ABC_TRANSPORTER_2"/>
    <property type="match status" value="2"/>
</dbReference>
<dbReference type="Gene3D" id="3.40.50.300">
    <property type="entry name" value="P-loop containing nucleotide triphosphate hydrolases"/>
    <property type="match status" value="2"/>
</dbReference>
<dbReference type="Pfam" id="PF00005">
    <property type="entry name" value="ABC_tran"/>
    <property type="match status" value="2"/>
</dbReference>
<dbReference type="PANTHER" id="PTHR43790:SF4">
    <property type="entry name" value="GUANOSINE IMPORT ATP-BINDING PROTEIN NUPO"/>
    <property type="match status" value="1"/>
</dbReference>
<keyword evidence="5" id="KW-0677">Repeat</keyword>
<proteinExistence type="predicted"/>